<accession>D7DYL8</accession>
<dbReference type="Proteomes" id="UP000001511">
    <property type="component" value="Chromosome"/>
</dbReference>
<organism evidence="1 2">
    <name type="scientific">Nostoc azollae (strain 0708)</name>
    <name type="common">Anabaena azollae (strain 0708)</name>
    <dbReference type="NCBI Taxonomy" id="551115"/>
    <lineage>
        <taxon>Bacteria</taxon>
        <taxon>Bacillati</taxon>
        <taxon>Cyanobacteriota</taxon>
        <taxon>Cyanophyceae</taxon>
        <taxon>Nostocales</taxon>
        <taxon>Nostocaceae</taxon>
        <taxon>Trichormus</taxon>
    </lineage>
</organism>
<evidence type="ECO:0000313" key="2">
    <source>
        <dbReference type="Proteomes" id="UP000001511"/>
    </source>
</evidence>
<protein>
    <submittedName>
        <fullName evidence="1">Uncharacterized protein</fullName>
    </submittedName>
</protein>
<reference evidence="1 2" key="1">
    <citation type="journal article" date="2010" name="PLoS ONE">
        <title>Genome erosion in a nitrogen-fixing vertically transmitted endosymbiotic multicellular cyanobacterium.</title>
        <authorList>
            <person name="Ran L."/>
            <person name="Larsson J."/>
            <person name="Vigil-Stenman T."/>
            <person name="Nylander J.A."/>
            <person name="Ininbergs K."/>
            <person name="Zheng W.W."/>
            <person name="Lapidus A."/>
            <person name="Lowry S."/>
            <person name="Haselkorn R."/>
            <person name="Bergman B."/>
        </authorList>
    </citation>
    <scope>NUCLEOTIDE SEQUENCE [LARGE SCALE GENOMIC DNA]</scope>
    <source>
        <strain evidence="1 2">0708</strain>
    </source>
</reference>
<dbReference type="HOGENOM" id="CLU_2718317_0_0_3"/>
<proteinExistence type="predicted"/>
<sequence>MMTFFSRLVLQLNVLNVDFLYTLDRMLPKNSGVRIQESECLRNLLIIKQPSAVSLKKLTADGCLRSVRLGIS</sequence>
<dbReference type="EMBL" id="CP002059">
    <property type="protein sequence ID" value="ADI62841.1"/>
    <property type="molecule type" value="Genomic_DNA"/>
</dbReference>
<evidence type="ECO:0000313" key="1">
    <source>
        <dbReference type="EMBL" id="ADI62841.1"/>
    </source>
</evidence>
<keyword evidence="2" id="KW-1185">Reference proteome</keyword>
<name>D7DYL8_NOSA0</name>
<dbReference type="KEGG" id="naz:Aazo_0219"/>
<dbReference type="RefSeq" id="WP_013189861.1">
    <property type="nucleotide sequence ID" value="NC_014248.1"/>
</dbReference>
<gene>
    <name evidence="1" type="ordered locus">Aazo_0219</name>
</gene>
<dbReference type="AlphaFoldDB" id="D7DYL8"/>